<keyword evidence="2" id="KW-0378">Hydrolase</keyword>
<dbReference type="SUPFAM" id="SSF50494">
    <property type="entry name" value="Trypsin-like serine proteases"/>
    <property type="match status" value="1"/>
</dbReference>
<feature type="domain" description="Peptidase S1" evidence="6">
    <location>
        <begin position="1"/>
        <end position="158"/>
    </location>
</feature>
<dbReference type="GO" id="GO:0006508">
    <property type="term" value="P:proteolysis"/>
    <property type="evidence" value="ECO:0007669"/>
    <property type="project" value="UniProtKB-KW"/>
</dbReference>
<dbReference type="InterPro" id="IPR001314">
    <property type="entry name" value="Peptidase_S1A"/>
</dbReference>
<dbReference type="PANTHER" id="PTHR24264">
    <property type="entry name" value="TRYPSIN-RELATED"/>
    <property type="match status" value="1"/>
</dbReference>
<evidence type="ECO:0000256" key="2">
    <source>
        <dbReference type="ARBA" id="ARBA00022801"/>
    </source>
</evidence>
<dbReference type="PROSITE" id="PS00135">
    <property type="entry name" value="TRYPSIN_SER"/>
    <property type="match status" value="1"/>
</dbReference>
<reference evidence="7" key="4">
    <citation type="submission" date="2025-09" db="UniProtKB">
        <authorList>
            <consortium name="Ensembl"/>
        </authorList>
    </citation>
    <scope>IDENTIFICATION</scope>
</reference>
<reference evidence="7" key="3">
    <citation type="submission" date="2025-08" db="UniProtKB">
        <authorList>
            <consortium name="Ensembl"/>
        </authorList>
    </citation>
    <scope>IDENTIFICATION</scope>
</reference>
<keyword evidence="4" id="KW-1015">Disulfide bond</keyword>
<evidence type="ECO:0000256" key="1">
    <source>
        <dbReference type="ARBA" id="ARBA00022670"/>
    </source>
</evidence>
<dbReference type="STRING" id="7719.ENSCINP00000032193"/>
<dbReference type="HOGENOM" id="CLU_006842_13_1_1"/>
<reference evidence="8" key="1">
    <citation type="journal article" date="2002" name="Science">
        <title>The draft genome of Ciona intestinalis: insights into chordate and vertebrate origins.</title>
        <authorList>
            <person name="Dehal P."/>
            <person name="Satou Y."/>
            <person name="Campbell R.K."/>
            <person name="Chapman J."/>
            <person name="Degnan B."/>
            <person name="De Tomaso A."/>
            <person name="Davidson B."/>
            <person name="Di Gregorio A."/>
            <person name="Gelpke M."/>
            <person name="Goodstein D.M."/>
            <person name="Harafuji N."/>
            <person name="Hastings K.E."/>
            <person name="Ho I."/>
            <person name="Hotta K."/>
            <person name="Huang W."/>
            <person name="Kawashima T."/>
            <person name="Lemaire P."/>
            <person name="Martinez D."/>
            <person name="Meinertzhagen I.A."/>
            <person name="Necula S."/>
            <person name="Nonaka M."/>
            <person name="Putnam N."/>
            <person name="Rash S."/>
            <person name="Saiga H."/>
            <person name="Satake M."/>
            <person name="Terry A."/>
            <person name="Yamada L."/>
            <person name="Wang H.G."/>
            <person name="Awazu S."/>
            <person name="Azumi K."/>
            <person name="Boore J."/>
            <person name="Branno M."/>
            <person name="Chin-Bow S."/>
            <person name="DeSantis R."/>
            <person name="Doyle S."/>
            <person name="Francino P."/>
            <person name="Keys D.N."/>
            <person name="Haga S."/>
            <person name="Hayashi H."/>
            <person name="Hino K."/>
            <person name="Imai K.S."/>
            <person name="Inaba K."/>
            <person name="Kano S."/>
            <person name="Kobayashi K."/>
            <person name="Kobayashi M."/>
            <person name="Lee B.I."/>
            <person name="Makabe K.W."/>
            <person name="Manohar C."/>
            <person name="Matassi G."/>
            <person name="Medina M."/>
            <person name="Mochizuki Y."/>
            <person name="Mount S."/>
            <person name="Morishita T."/>
            <person name="Miura S."/>
            <person name="Nakayama A."/>
            <person name="Nishizaka S."/>
            <person name="Nomoto H."/>
            <person name="Ohta F."/>
            <person name="Oishi K."/>
            <person name="Rigoutsos I."/>
            <person name="Sano M."/>
            <person name="Sasaki A."/>
            <person name="Sasakura Y."/>
            <person name="Shoguchi E."/>
            <person name="Shin-i T."/>
            <person name="Spagnuolo A."/>
            <person name="Stainier D."/>
            <person name="Suzuki M.M."/>
            <person name="Tassy O."/>
            <person name="Takatori N."/>
            <person name="Tokuoka M."/>
            <person name="Yagi K."/>
            <person name="Yoshizaki F."/>
            <person name="Wada S."/>
            <person name="Zhang C."/>
            <person name="Hyatt P.D."/>
            <person name="Larimer F."/>
            <person name="Detter C."/>
            <person name="Doggett N."/>
            <person name="Glavina T."/>
            <person name="Hawkins T."/>
            <person name="Richardson P."/>
            <person name="Lucas S."/>
            <person name="Kohara Y."/>
            <person name="Levine M."/>
            <person name="Satoh N."/>
            <person name="Rokhsar D.S."/>
        </authorList>
    </citation>
    <scope>NUCLEOTIDE SEQUENCE [LARGE SCALE GENOMIC DNA]</scope>
</reference>
<dbReference type="Proteomes" id="UP000008144">
    <property type="component" value="Chromosome 6"/>
</dbReference>
<dbReference type="Pfam" id="PF00089">
    <property type="entry name" value="Trypsin"/>
    <property type="match status" value="1"/>
</dbReference>
<dbReference type="CDD" id="cd00190">
    <property type="entry name" value="Tryp_SPc"/>
    <property type="match status" value="1"/>
</dbReference>
<dbReference type="PANTHER" id="PTHR24264:SF81">
    <property type="entry name" value="SERINE PROTEASE 33"/>
    <property type="match status" value="1"/>
</dbReference>
<dbReference type="InterPro" id="IPR009003">
    <property type="entry name" value="Peptidase_S1_PA"/>
</dbReference>
<name>H2XRA9_CIOIN</name>
<protein>
    <recommendedName>
        <fullName evidence="6">Peptidase S1 domain-containing protein</fullName>
    </recommendedName>
</protein>
<comment type="similarity">
    <text evidence="5">Belongs to the peptidase S1 family. CLIP subfamily.</text>
</comment>
<dbReference type="SMART" id="SM00020">
    <property type="entry name" value="Tryp_SPc"/>
    <property type="match status" value="1"/>
</dbReference>
<dbReference type="PRINTS" id="PR00722">
    <property type="entry name" value="CHYMOTRYPSIN"/>
</dbReference>
<dbReference type="GO" id="GO:0004252">
    <property type="term" value="F:serine-type endopeptidase activity"/>
    <property type="evidence" value="ECO:0007669"/>
    <property type="project" value="InterPro"/>
</dbReference>
<sequence length="199" mass="22749">GFVDLIRSAKNDIALLQLSHPFILTPYIQPICLPEGRVTQAGWRNCFTAGWGTLAYGSRQYSLTLHEVEVPIVTYQTCRARFGNSVNSFLHLCAGDWNRGQRDSCKGDSGGPLACQREDFSWYLAGIVSWGHRCGLRNTPGVYTSVVHYEDWISAYIRYFEPESVEMYQRRLSRTRSKRETNGQTPFAVRLFPMQRKPT</sequence>
<accession>H2XRA9</accession>
<evidence type="ECO:0000256" key="4">
    <source>
        <dbReference type="ARBA" id="ARBA00023157"/>
    </source>
</evidence>
<evidence type="ECO:0000313" key="7">
    <source>
        <dbReference type="Ensembl" id="ENSCINP00000032193.1"/>
    </source>
</evidence>
<dbReference type="PROSITE" id="PS50240">
    <property type="entry name" value="TRYPSIN_DOM"/>
    <property type="match status" value="1"/>
</dbReference>
<dbReference type="InterPro" id="IPR001254">
    <property type="entry name" value="Trypsin_dom"/>
</dbReference>
<reference evidence="7" key="2">
    <citation type="journal article" date="2008" name="Genome Biol.">
        <title>Improved genome assembly and evidence-based global gene model set for the chordate Ciona intestinalis: new insight into intron and operon populations.</title>
        <authorList>
            <person name="Satou Y."/>
            <person name="Mineta K."/>
            <person name="Ogasawara M."/>
            <person name="Sasakura Y."/>
            <person name="Shoguchi E."/>
            <person name="Ueno K."/>
            <person name="Yamada L."/>
            <person name="Matsumoto J."/>
            <person name="Wasserscheid J."/>
            <person name="Dewar K."/>
            <person name="Wiley G.B."/>
            <person name="Macmil S.L."/>
            <person name="Roe B.A."/>
            <person name="Zeller R.W."/>
            <person name="Hastings K.E."/>
            <person name="Lemaire P."/>
            <person name="Lindquist E."/>
            <person name="Endo T."/>
            <person name="Hotta K."/>
            <person name="Inaba K."/>
        </authorList>
    </citation>
    <scope>NUCLEOTIDE SEQUENCE [LARGE SCALE GENOMIC DNA]</scope>
    <source>
        <strain evidence="7">wild type</strain>
    </source>
</reference>
<dbReference type="Gene3D" id="2.40.10.10">
    <property type="entry name" value="Trypsin-like serine proteases"/>
    <property type="match status" value="2"/>
</dbReference>
<evidence type="ECO:0000256" key="3">
    <source>
        <dbReference type="ARBA" id="ARBA00022825"/>
    </source>
</evidence>
<dbReference type="AlphaFoldDB" id="H2XRA9"/>
<dbReference type="FunFam" id="2.40.10.10:FF:000002">
    <property type="entry name" value="Transmembrane protease serine"/>
    <property type="match status" value="1"/>
</dbReference>
<proteinExistence type="inferred from homology"/>
<evidence type="ECO:0000256" key="5">
    <source>
        <dbReference type="ARBA" id="ARBA00024195"/>
    </source>
</evidence>
<dbReference type="InterPro" id="IPR033116">
    <property type="entry name" value="TRYPSIN_SER"/>
</dbReference>
<dbReference type="InterPro" id="IPR050127">
    <property type="entry name" value="Serine_Proteases_S1"/>
</dbReference>
<dbReference type="OMA" id="ESVEMYQ"/>
<dbReference type="GeneTree" id="ENSGT00940000162823"/>
<evidence type="ECO:0000313" key="8">
    <source>
        <dbReference type="Proteomes" id="UP000008144"/>
    </source>
</evidence>
<keyword evidence="1" id="KW-0645">Protease</keyword>
<dbReference type="InParanoid" id="H2XRA9"/>
<dbReference type="EMBL" id="EAAA01002291">
    <property type="status" value="NOT_ANNOTATED_CDS"/>
    <property type="molecule type" value="Genomic_DNA"/>
</dbReference>
<evidence type="ECO:0000259" key="6">
    <source>
        <dbReference type="PROSITE" id="PS50240"/>
    </source>
</evidence>
<keyword evidence="8" id="KW-1185">Reference proteome</keyword>
<organism evidence="7 8">
    <name type="scientific">Ciona intestinalis</name>
    <name type="common">Transparent sea squirt</name>
    <name type="synonym">Ascidia intestinalis</name>
    <dbReference type="NCBI Taxonomy" id="7719"/>
    <lineage>
        <taxon>Eukaryota</taxon>
        <taxon>Metazoa</taxon>
        <taxon>Chordata</taxon>
        <taxon>Tunicata</taxon>
        <taxon>Ascidiacea</taxon>
        <taxon>Phlebobranchia</taxon>
        <taxon>Cionidae</taxon>
        <taxon>Ciona</taxon>
    </lineage>
</organism>
<dbReference type="InterPro" id="IPR043504">
    <property type="entry name" value="Peptidase_S1_PA_chymotrypsin"/>
</dbReference>
<keyword evidence="3" id="KW-0720">Serine protease</keyword>
<dbReference type="Ensembl" id="ENSCINT00000032328.1">
    <property type="protein sequence ID" value="ENSCINP00000032193.1"/>
    <property type="gene ID" value="ENSCING00000023690.1"/>
</dbReference>